<sequence>MVTRILGILALALFPALALAAPRTFRELADHLVFIMNYAIGVLVIAGLTIYLFGVATNIVNFGKEDGGEKRSAFFVWGIVILFVMVSIWGILALLQSTFFSGGVGEQIGQSKSTGGFLTPEDAKLTR</sequence>
<proteinExistence type="predicted"/>
<keyword evidence="1" id="KW-0812">Transmembrane</keyword>
<evidence type="ECO:0000256" key="2">
    <source>
        <dbReference type="SAM" id="SignalP"/>
    </source>
</evidence>
<feature type="transmembrane region" description="Helical" evidence="1">
    <location>
        <begin position="36"/>
        <end position="62"/>
    </location>
</feature>
<gene>
    <name evidence="3" type="ORF">COU20_01170</name>
</gene>
<dbReference type="AlphaFoldDB" id="A0A2H0UAB1"/>
<protein>
    <submittedName>
        <fullName evidence="3">Uncharacterized protein</fullName>
    </submittedName>
</protein>
<evidence type="ECO:0000256" key="1">
    <source>
        <dbReference type="SAM" id="Phobius"/>
    </source>
</evidence>
<reference evidence="4" key="1">
    <citation type="submission" date="2017-09" db="EMBL/GenBank/DDBJ databases">
        <title>Depth-based differentiation of microbial function through sediment-hosted aquifers and enrichment of novel symbionts in the deep terrestrial subsurface.</title>
        <authorList>
            <person name="Probst A.J."/>
            <person name="Ladd B."/>
            <person name="Jarett J.K."/>
            <person name="Geller-Mcgrath D.E."/>
            <person name="Sieber C.M.K."/>
            <person name="Emerson J.B."/>
            <person name="Anantharaman K."/>
            <person name="Thomas B.C."/>
            <person name="Malmstrom R."/>
            <person name="Stieglmeier M."/>
            <person name="Klingl A."/>
            <person name="Woyke T."/>
            <person name="Ryan C.M."/>
            <person name="Banfield J.F."/>
        </authorList>
    </citation>
    <scope>NUCLEOTIDE SEQUENCE [LARGE SCALE GENOMIC DNA]</scope>
</reference>
<dbReference type="EMBL" id="PFBM01000009">
    <property type="protein sequence ID" value="PIR82636.1"/>
    <property type="molecule type" value="Genomic_DNA"/>
</dbReference>
<comment type="caution">
    <text evidence="3">The sequence shown here is derived from an EMBL/GenBank/DDBJ whole genome shotgun (WGS) entry which is preliminary data.</text>
</comment>
<evidence type="ECO:0000313" key="4">
    <source>
        <dbReference type="Proteomes" id="UP000231379"/>
    </source>
</evidence>
<name>A0A2H0UAB1_9BACT</name>
<keyword evidence="1" id="KW-0472">Membrane</keyword>
<feature type="signal peptide" evidence="2">
    <location>
        <begin position="1"/>
        <end position="20"/>
    </location>
</feature>
<dbReference type="Proteomes" id="UP000231379">
    <property type="component" value="Unassembled WGS sequence"/>
</dbReference>
<keyword evidence="2" id="KW-0732">Signal</keyword>
<feature type="transmembrane region" description="Helical" evidence="1">
    <location>
        <begin position="74"/>
        <end position="95"/>
    </location>
</feature>
<evidence type="ECO:0000313" key="3">
    <source>
        <dbReference type="EMBL" id="PIR82636.1"/>
    </source>
</evidence>
<feature type="chain" id="PRO_5013607832" evidence="2">
    <location>
        <begin position="21"/>
        <end position="127"/>
    </location>
</feature>
<accession>A0A2H0UAB1</accession>
<organism evidence="3 4">
    <name type="scientific">Candidatus Kaiserbacteria bacterium CG10_big_fil_rev_8_21_14_0_10_59_10</name>
    <dbReference type="NCBI Taxonomy" id="1974612"/>
    <lineage>
        <taxon>Bacteria</taxon>
        <taxon>Candidatus Kaiseribacteriota</taxon>
    </lineage>
</organism>
<keyword evidence="1" id="KW-1133">Transmembrane helix</keyword>